<feature type="domain" description="CzcB-like barrel-sandwich hybrid" evidence="4">
    <location>
        <begin position="137"/>
        <end position="208"/>
    </location>
</feature>
<proteinExistence type="predicted"/>
<sequence length="364" mass="39060">MKTRKQKKLNPALAVGFILAVLVAMFVTDIYLANAADDDKHAAPDTKTTQKTAKPAKHEHDEDAHEHGEDEKEHADGDKHEHGEEEHGEEEHGEEGKLTLSSEQLRNAGIELAEAGPVAIRETLPLYGVISPSAEGVQQVNARFPGVIRQLARKQGDRVAAGDVLATIESNESLKLYSVTATIGGVITERQGAVGQQTSDAPLFTITDSSTVWVDLALFPRDIAQVKSGQSVRVTQPQRGISGEGSVIYVGAHANPLNQSTTVRVSLDNADGQWFAGHFVSAEVTLAEAGAAVAVRNEALQTLDGETVVFVQQAKEFGPRPVQTGRTDSVHTEIVSGLAVGDVYATKNSFILKADLRKESEDEH</sequence>
<dbReference type="PANTHER" id="PTHR30097">
    <property type="entry name" value="CATION EFFLUX SYSTEM PROTEIN CUSB"/>
    <property type="match status" value="1"/>
</dbReference>
<gene>
    <name evidence="6" type="ORF">J2X05_001800</name>
</gene>
<dbReference type="InterPro" id="IPR058792">
    <property type="entry name" value="Beta-barrel_RND_2"/>
</dbReference>
<feature type="domain" description="CzcB-like C-terminal circularly permuted SH3-like" evidence="5">
    <location>
        <begin position="293"/>
        <end position="353"/>
    </location>
</feature>
<dbReference type="RefSeq" id="WP_310071446.1">
    <property type="nucleotide sequence ID" value="NZ_JAVDVX010000003.1"/>
</dbReference>
<accession>A0ABU1UX62</accession>
<evidence type="ECO:0000256" key="2">
    <source>
        <dbReference type="SAM" id="MobiDB-lite"/>
    </source>
</evidence>
<dbReference type="Gene3D" id="2.40.30.170">
    <property type="match status" value="1"/>
</dbReference>
<evidence type="ECO:0000256" key="1">
    <source>
        <dbReference type="ARBA" id="ARBA00022448"/>
    </source>
</evidence>
<dbReference type="Pfam" id="PF25954">
    <property type="entry name" value="Beta-barrel_RND_2"/>
    <property type="match status" value="1"/>
</dbReference>
<name>A0ABU1UX62_9GAMM</name>
<organism evidence="6 7">
    <name type="scientific">Cellvibrio fibrivorans</name>
    <dbReference type="NCBI Taxonomy" id="126350"/>
    <lineage>
        <taxon>Bacteria</taxon>
        <taxon>Pseudomonadati</taxon>
        <taxon>Pseudomonadota</taxon>
        <taxon>Gammaproteobacteria</taxon>
        <taxon>Cellvibrionales</taxon>
        <taxon>Cellvibrionaceae</taxon>
        <taxon>Cellvibrio</taxon>
    </lineage>
</organism>
<comment type="caution">
    <text evidence="6">The sequence shown here is derived from an EMBL/GenBank/DDBJ whole genome shotgun (WGS) entry which is preliminary data.</text>
</comment>
<dbReference type="InterPro" id="IPR058647">
    <property type="entry name" value="BSH_CzcB-like"/>
</dbReference>
<keyword evidence="7" id="KW-1185">Reference proteome</keyword>
<reference evidence="6 7" key="1">
    <citation type="submission" date="2023-07" db="EMBL/GenBank/DDBJ databases">
        <title>Sorghum-associated microbial communities from plants grown in Nebraska, USA.</title>
        <authorList>
            <person name="Schachtman D."/>
        </authorList>
    </citation>
    <scope>NUCLEOTIDE SEQUENCE [LARGE SCALE GENOMIC DNA]</scope>
    <source>
        <strain evidence="6 7">BE190</strain>
    </source>
</reference>
<dbReference type="InterPro" id="IPR051909">
    <property type="entry name" value="MFP_Cation_Efflux"/>
</dbReference>
<dbReference type="Gene3D" id="2.40.420.20">
    <property type="match status" value="1"/>
</dbReference>
<feature type="region of interest" description="Disordered" evidence="2">
    <location>
        <begin position="40"/>
        <end position="97"/>
    </location>
</feature>
<evidence type="ECO:0000313" key="6">
    <source>
        <dbReference type="EMBL" id="MDR7089778.1"/>
    </source>
</evidence>
<keyword evidence="1" id="KW-0813">Transport</keyword>
<evidence type="ECO:0000259" key="4">
    <source>
        <dbReference type="Pfam" id="PF25973"/>
    </source>
</evidence>
<evidence type="ECO:0000259" key="3">
    <source>
        <dbReference type="Pfam" id="PF25954"/>
    </source>
</evidence>
<dbReference type="Pfam" id="PF25975">
    <property type="entry name" value="CzcB_C"/>
    <property type="match status" value="1"/>
</dbReference>
<dbReference type="InterPro" id="IPR058649">
    <property type="entry name" value="CzcB_C"/>
</dbReference>
<evidence type="ECO:0000313" key="7">
    <source>
        <dbReference type="Proteomes" id="UP001253595"/>
    </source>
</evidence>
<dbReference type="SUPFAM" id="SSF111369">
    <property type="entry name" value="HlyD-like secretion proteins"/>
    <property type="match status" value="1"/>
</dbReference>
<dbReference type="Proteomes" id="UP001253595">
    <property type="component" value="Unassembled WGS sequence"/>
</dbReference>
<feature type="compositionally biased region" description="Basic and acidic residues" evidence="2">
    <location>
        <begin position="56"/>
        <end position="85"/>
    </location>
</feature>
<feature type="domain" description="CusB-like beta-barrel" evidence="3">
    <location>
        <begin position="211"/>
        <end position="285"/>
    </location>
</feature>
<dbReference type="PANTHER" id="PTHR30097:SF4">
    <property type="entry name" value="SLR6042 PROTEIN"/>
    <property type="match status" value="1"/>
</dbReference>
<evidence type="ECO:0000259" key="5">
    <source>
        <dbReference type="Pfam" id="PF25975"/>
    </source>
</evidence>
<protein>
    <submittedName>
        <fullName evidence="6">Cobalt-zinc-cadmium efflux system membrane fusion protein</fullName>
    </submittedName>
</protein>
<dbReference type="Pfam" id="PF25973">
    <property type="entry name" value="BSH_CzcB"/>
    <property type="match status" value="1"/>
</dbReference>
<dbReference type="EMBL" id="JAVDVX010000003">
    <property type="protein sequence ID" value="MDR7089778.1"/>
    <property type="molecule type" value="Genomic_DNA"/>
</dbReference>